<dbReference type="FunFam" id="3.20.20.10:FF:000005">
    <property type="entry name" value="Ornithine decarboxylase"/>
    <property type="match status" value="1"/>
</dbReference>
<evidence type="ECO:0000256" key="2">
    <source>
        <dbReference type="ARBA" id="ARBA00008872"/>
    </source>
</evidence>
<dbReference type="SUPFAM" id="SSF50621">
    <property type="entry name" value="Alanine racemase C-terminal domain-like"/>
    <property type="match status" value="1"/>
</dbReference>
<evidence type="ECO:0000313" key="11">
    <source>
        <dbReference type="EMBL" id="KAF5355222.1"/>
    </source>
</evidence>
<dbReference type="Proteomes" id="UP000559256">
    <property type="component" value="Unassembled WGS sequence"/>
</dbReference>
<organism evidence="11 12">
    <name type="scientific">Tetrapyrgos nigripes</name>
    <dbReference type="NCBI Taxonomy" id="182062"/>
    <lineage>
        <taxon>Eukaryota</taxon>
        <taxon>Fungi</taxon>
        <taxon>Dikarya</taxon>
        <taxon>Basidiomycota</taxon>
        <taxon>Agaricomycotina</taxon>
        <taxon>Agaricomycetes</taxon>
        <taxon>Agaricomycetidae</taxon>
        <taxon>Agaricales</taxon>
        <taxon>Marasmiineae</taxon>
        <taxon>Marasmiaceae</taxon>
        <taxon>Tetrapyrgos</taxon>
    </lineage>
</organism>
<evidence type="ECO:0000256" key="6">
    <source>
        <dbReference type="ARBA" id="ARBA00034138"/>
    </source>
</evidence>
<comment type="cofactor">
    <cofactor evidence="1 9">
        <name>pyridoxal 5'-phosphate</name>
        <dbReference type="ChEBI" id="CHEBI:597326"/>
    </cofactor>
</comment>
<comment type="subunit">
    <text evidence="7">Homodimer. Only the dimer is catalytically active, as the active sites are constructed of residues from both monomers.</text>
</comment>
<comment type="catalytic activity">
    <reaction evidence="8">
        <text>L-ornithine + H(+) = putrescine + CO2</text>
        <dbReference type="Rhea" id="RHEA:22964"/>
        <dbReference type="ChEBI" id="CHEBI:15378"/>
        <dbReference type="ChEBI" id="CHEBI:16526"/>
        <dbReference type="ChEBI" id="CHEBI:46911"/>
        <dbReference type="ChEBI" id="CHEBI:326268"/>
        <dbReference type="EC" id="4.1.1.17"/>
    </reaction>
</comment>
<dbReference type="InterPro" id="IPR022657">
    <property type="entry name" value="De-COase2_CS"/>
</dbReference>
<keyword evidence="4" id="KW-0456">Lyase</keyword>
<dbReference type="EC" id="4.1.1.17" evidence="6"/>
<dbReference type="PRINTS" id="PR01182">
    <property type="entry name" value="ORNDCRBXLASE"/>
</dbReference>
<dbReference type="PRINTS" id="PR01179">
    <property type="entry name" value="ODADCRBXLASE"/>
</dbReference>
<evidence type="ECO:0000313" key="12">
    <source>
        <dbReference type="Proteomes" id="UP000559256"/>
    </source>
</evidence>
<dbReference type="EMBL" id="JAACJM010000057">
    <property type="protein sequence ID" value="KAF5355222.1"/>
    <property type="molecule type" value="Genomic_DNA"/>
</dbReference>
<dbReference type="PANTHER" id="PTHR11482">
    <property type="entry name" value="ARGININE/DIAMINOPIMELATE/ORNITHINE DECARBOXYLASE"/>
    <property type="match status" value="1"/>
</dbReference>
<dbReference type="PROSITE" id="PS00879">
    <property type="entry name" value="ODR_DC_2_2"/>
    <property type="match status" value="1"/>
</dbReference>
<dbReference type="PROSITE" id="PS00878">
    <property type="entry name" value="ODR_DC_2_1"/>
    <property type="match status" value="1"/>
</dbReference>
<evidence type="ECO:0000256" key="5">
    <source>
        <dbReference type="ARBA" id="ARBA00034115"/>
    </source>
</evidence>
<dbReference type="Pfam" id="PF02784">
    <property type="entry name" value="Orn_Arg_deC_N"/>
    <property type="match status" value="1"/>
</dbReference>
<dbReference type="InterPro" id="IPR029066">
    <property type="entry name" value="PLP-binding_barrel"/>
</dbReference>
<feature type="domain" description="Orn/DAP/Arg decarboxylase 2 N-terminal" evidence="10">
    <location>
        <begin position="102"/>
        <end position="356"/>
    </location>
</feature>
<dbReference type="GO" id="GO:0005737">
    <property type="term" value="C:cytoplasm"/>
    <property type="evidence" value="ECO:0007669"/>
    <property type="project" value="TreeGrafter"/>
</dbReference>
<sequence>MSQVEVLHPASTHHHAVRVTADDHIPPTQPLQLNLFPDLPSLLTGHPSVHLRQGIINASTCLSSDMESAFPRDPTPSVAQESSAPNQGHAEGAFFVCDLSVVCQQHVRWMKVLPGVRPFYAVKCNPDPYVLRLLASLGCGFDCASNGEISQVLSLNNSSSAVNPASSIIFANPCKPTSFIHSSRRAGVQLMTFDNSDELYKIHKSYPQAKLVLRILTDSSKALCPLSLKFGAAMDAVPGLLKLAKSLGLSIVGVSFHVGSGCYDPSVYTAAIRSAREVFDLAAMPENGGFEMDLLDIGGGFEDESFEEAAEVVNTALKEFFPDSILNDGETWLDHIEDNTSRRVKVIAEPGRFYVSRAFKLAACVIARRGPSSPTEDDSFGQDEADKDKEVKPKVMYYINDGVYGAFNCILFDHQVVHPYVLSLGGSFHVPSSSATQNSDLIPTGMALLPCSVWGPTCDSIDLICPLTYLPSSLAVGDWLGFDNMGAYTVCAASRFNGFDVSRVVYTVGEVGRDSGLAEEVLKALGKWAGATPA</sequence>
<evidence type="ECO:0000256" key="8">
    <source>
        <dbReference type="ARBA" id="ARBA00049127"/>
    </source>
</evidence>
<dbReference type="InterPro" id="IPR000183">
    <property type="entry name" value="Orn/DAP/Arg_de-COase"/>
</dbReference>
<dbReference type="InterPro" id="IPR009006">
    <property type="entry name" value="Ala_racemase/Decarboxylase_C"/>
</dbReference>
<dbReference type="PANTHER" id="PTHR11482:SF6">
    <property type="entry name" value="ORNITHINE DECARBOXYLASE 1-RELATED"/>
    <property type="match status" value="1"/>
</dbReference>
<protein>
    <recommendedName>
        <fullName evidence="6">ornithine decarboxylase</fullName>
        <ecNumber evidence="6">4.1.1.17</ecNumber>
    </recommendedName>
</protein>
<dbReference type="SUPFAM" id="SSF51419">
    <property type="entry name" value="PLP-binding barrel"/>
    <property type="match status" value="1"/>
</dbReference>
<comment type="pathway">
    <text evidence="5">Amine and polyamine biosynthesis; putrescine biosynthesis via L-ornithine pathway; putrescine from L-ornithine: step 1/1.</text>
</comment>
<dbReference type="GO" id="GO:0033387">
    <property type="term" value="P:putrescine biosynthetic process from arginine, via ornithine"/>
    <property type="evidence" value="ECO:0007669"/>
    <property type="project" value="TreeGrafter"/>
</dbReference>
<accession>A0A8H5DAG0</accession>
<evidence type="ECO:0000256" key="1">
    <source>
        <dbReference type="ARBA" id="ARBA00001933"/>
    </source>
</evidence>
<feature type="active site" description="Proton donor" evidence="9">
    <location>
        <position position="458"/>
    </location>
</feature>
<evidence type="ECO:0000256" key="9">
    <source>
        <dbReference type="PIRSR" id="PIRSR600183-50"/>
    </source>
</evidence>
<comment type="similarity">
    <text evidence="2">Belongs to the Orn/Lys/Arg decarboxylase class-II family.</text>
</comment>
<feature type="modified residue" description="N6-(pyridoxal phosphate)lysine" evidence="9">
    <location>
        <position position="123"/>
    </location>
</feature>
<dbReference type="Gene3D" id="3.20.20.10">
    <property type="entry name" value="Alanine racemase"/>
    <property type="match status" value="1"/>
</dbReference>
<evidence type="ECO:0000256" key="4">
    <source>
        <dbReference type="ARBA" id="ARBA00023239"/>
    </source>
</evidence>
<evidence type="ECO:0000256" key="7">
    <source>
        <dbReference type="ARBA" id="ARBA00046672"/>
    </source>
</evidence>
<proteinExistence type="inferred from homology"/>
<keyword evidence="3 9" id="KW-0663">Pyridoxal phosphate</keyword>
<dbReference type="InterPro" id="IPR002433">
    <property type="entry name" value="Orn_de-COase"/>
</dbReference>
<dbReference type="AlphaFoldDB" id="A0A8H5DAG0"/>
<reference evidence="11 12" key="1">
    <citation type="journal article" date="2020" name="ISME J.">
        <title>Uncovering the hidden diversity of litter-decomposition mechanisms in mushroom-forming fungi.</title>
        <authorList>
            <person name="Floudas D."/>
            <person name="Bentzer J."/>
            <person name="Ahren D."/>
            <person name="Johansson T."/>
            <person name="Persson P."/>
            <person name="Tunlid A."/>
        </authorList>
    </citation>
    <scope>NUCLEOTIDE SEQUENCE [LARGE SCALE GENOMIC DNA]</scope>
    <source>
        <strain evidence="11 12">CBS 291.85</strain>
    </source>
</reference>
<evidence type="ECO:0000256" key="3">
    <source>
        <dbReference type="ARBA" id="ARBA00022898"/>
    </source>
</evidence>
<gene>
    <name evidence="11" type="ORF">D9758_005978</name>
</gene>
<keyword evidence="12" id="KW-1185">Reference proteome</keyword>
<name>A0A8H5DAG0_9AGAR</name>
<dbReference type="OrthoDB" id="5034579at2759"/>
<dbReference type="CDD" id="cd00622">
    <property type="entry name" value="PLPDE_III_ODC"/>
    <property type="match status" value="1"/>
</dbReference>
<comment type="caution">
    <text evidence="11">The sequence shown here is derived from an EMBL/GenBank/DDBJ whole genome shotgun (WGS) entry which is preliminary data.</text>
</comment>
<evidence type="ECO:0000259" key="10">
    <source>
        <dbReference type="Pfam" id="PF02784"/>
    </source>
</evidence>
<dbReference type="GO" id="GO:0004586">
    <property type="term" value="F:ornithine decarboxylase activity"/>
    <property type="evidence" value="ECO:0007669"/>
    <property type="project" value="UniProtKB-EC"/>
</dbReference>
<dbReference type="InterPro" id="IPR022653">
    <property type="entry name" value="De-COase2_pyr-phos_BS"/>
</dbReference>
<dbReference type="Gene3D" id="2.40.37.10">
    <property type="entry name" value="Lyase, Ornithine Decarboxylase, Chain A, domain 1"/>
    <property type="match status" value="1"/>
</dbReference>
<dbReference type="InterPro" id="IPR022644">
    <property type="entry name" value="De-COase2_N"/>
</dbReference>